<feature type="region of interest" description="Disordered" evidence="5">
    <location>
        <begin position="571"/>
        <end position="597"/>
    </location>
</feature>
<sequence length="770" mass="85756">MSSGPSPRRQGSGLLPQVSENSPLLIPPPQSLPNNSDDASMESSSYNSVSYISNSRVIPHRRTPETLESLSLSQKLAYYIPCFSWISDYNTSNLIYDIMAGLTLASYQIPLSMSFATALAHVPTSSGLLGLAIGPIVYLFMGTVPQMIVGPEAAVSMIIGQTVEKTVKHAGVDSVDVLCNLTFLSGMVLLIFGILRFGYLDNVLCGTLLRGFITAIGLSMILNSIISILGLNPILSKLPPDVHIHSAVEKFMFLINHYYEYHRFTAIIGGTAFLLLIFLNQVKKKLIKSKFKSASYFPEILFVIVLFTVFSYVFDFKSKNLEVIGKVTMDEFQLKNPLSIESRKLWPELFPVSFVCAILGFFETSTASKSLSSMLQTPVSSNRELVSLGAVGTTVSFFGALPSFGGYARSKLNSSIGGKTPVSGFVMGITTLLITLKCLDYIYYLPLCVLNAVIAHVGYKMIEETPKELKFHIRTKGWNEIFTFIVTLSASLYYSIEVGVSMGCFYSLMRVLKHSTQSRIQILTRVKGTDTFVNPDSDDCSDTNLFKFPKKIIVSGYKEFRRQTIIENKNIDKGSTTNNSNNLLTPPSPLTTSMNRDKNISNVSNMDIFPNLEDREGCIIVKIPEPLTFFNANDMKGRLKRIELYGSAHSHPGGTPHEDKDLRHVVFDLHGMTSLDSSAAQLLFEIVDNYQRRGVNVFFTRLFHSTQLVQRLKDAGIEELLFILDGEEFGIQQTIRPYYDGILDALKAIDKIDSTCEWETRSYFSTIDFE</sequence>
<feature type="transmembrane region" description="Helical" evidence="6">
    <location>
        <begin position="416"/>
        <end position="434"/>
    </location>
</feature>
<feature type="transmembrane region" description="Helical" evidence="6">
    <location>
        <begin position="482"/>
        <end position="509"/>
    </location>
</feature>
<dbReference type="PROSITE" id="PS50801">
    <property type="entry name" value="STAS"/>
    <property type="match status" value="1"/>
</dbReference>
<keyword evidence="2 6" id="KW-0812">Transmembrane</keyword>
<dbReference type="InterPro" id="IPR011547">
    <property type="entry name" value="SLC26A/SulP_dom"/>
</dbReference>
<feature type="compositionally biased region" description="Low complexity" evidence="5">
    <location>
        <begin position="575"/>
        <end position="593"/>
    </location>
</feature>
<evidence type="ECO:0000259" key="7">
    <source>
        <dbReference type="PROSITE" id="PS50801"/>
    </source>
</evidence>
<keyword evidence="9" id="KW-1185">Reference proteome</keyword>
<feature type="transmembrane region" description="Helical" evidence="6">
    <location>
        <begin position="211"/>
        <end position="231"/>
    </location>
</feature>
<dbReference type="PANTHER" id="PTHR11814">
    <property type="entry name" value="SULFATE TRANSPORTER"/>
    <property type="match status" value="1"/>
</dbReference>
<dbReference type="GO" id="GO:0055085">
    <property type="term" value="P:transmembrane transport"/>
    <property type="evidence" value="ECO:0007669"/>
    <property type="project" value="InterPro"/>
</dbReference>
<keyword evidence="3 6" id="KW-1133">Transmembrane helix</keyword>
<feature type="region of interest" description="Disordered" evidence="5">
    <location>
        <begin position="1"/>
        <end position="43"/>
    </location>
</feature>
<dbReference type="Proteomes" id="UP001378960">
    <property type="component" value="Unassembled WGS sequence"/>
</dbReference>
<feature type="transmembrane region" description="Helical" evidence="6">
    <location>
        <begin position="441"/>
        <end position="462"/>
    </location>
</feature>
<feature type="transmembrane region" description="Helical" evidence="6">
    <location>
        <begin position="385"/>
        <end position="404"/>
    </location>
</feature>
<feature type="transmembrane region" description="Helical" evidence="6">
    <location>
        <begin position="261"/>
        <end position="282"/>
    </location>
</feature>
<evidence type="ECO:0000256" key="5">
    <source>
        <dbReference type="SAM" id="MobiDB-lite"/>
    </source>
</evidence>
<dbReference type="AlphaFoldDB" id="A0AAV5R357"/>
<dbReference type="SUPFAM" id="SSF52091">
    <property type="entry name" value="SpoIIaa-like"/>
    <property type="match status" value="1"/>
</dbReference>
<protein>
    <recommendedName>
        <fullName evidence="7">STAS domain-containing protein</fullName>
    </recommendedName>
</protein>
<feature type="transmembrane region" description="Helical" evidence="6">
    <location>
        <begin position="294"/>
        <end position="314"/>
    </location>
</feature>
<dbReference type="InterPro" id="IPR036513">
    <property type="entry name" value="STAS_dom_sf"/>
</dbReference>
<proteinExistence type="predicted"/>
<name>A0AAV5R357_PICKL</name>
<organism evidence="8 9">
    <name type="scientific">Pichia kluyveri</name>
    <name type="common">Yeast</name>
    <dbReference type="NCBI Taxonomy" id="36015"/>
    <lineage>
        <taxon>Eukaryota</taxon>
        <taxon>Fungi</taxon>
        <taxon>Dikarya</taxon>
        <taxon>Ascomycota</taxon>
        <taxon>Saccharomycotina</taxon>
        <taxon>Pichiomycetes</taxon>
        <taxon>Pichiales</taxon>
        <taxon>Pichiaceae</taxon>
        <taxon>Pichia</taxon>
    </lineage>
</organism>
<dbReference type="Pfam" id="PF00916">
    <property type="entry name" value="Sulfate_transp"/>
    <property type="match status" value="1"/>
</dbReference>
<evidence type="ECO:0000256" key="6">
    <source>
        <dbReference type="SAM" id="Phobius"/>
    </source>
</evidence>
<feature type="transmembrane region" description="Helical" evidence="6">
    <location>
        <begin position="118"/>
        <end position="141"/>
    </location>
</feature>
<evidence type="ECO:0000256" key="4">
    <source>
        <dbReference type="ARBA" id="ARBA00023136"/>
    </source>
</evidence>
<dbReference type="EMBL" id="BTGB01000003">
    <property type="protein sequence ID" value="GMM45984.1"/>
    <property type="molecule type" value="Genomic_DNA"/>
</dbReference>
<dbReference type="GO" id="GO:0016020">
    <property type="term" value="C:membrane"/>
    <property type="evidence" value="ECO:0007669"/>
    <property type="project" value="UniProtKB-SubCell"/>
</dbReference>
<evidence type="ECO:0000313" key="8">
    <source>
        <dbReference type="EMBL" id="GMM45984.1"/>
    </source>
</evidence>
<evidence type="ECO:0000313" key="9">
    <source>
        <dbReference type="Proteomes" id="UP001378960"/>
    </source>
</evidence>
<feature type="transmembrane region" description="Helical" evidence="6">
    <location>
        <begin position="181"/>
        <end position="199"/>
    </location>
</feature>
<accession>A0AAV5R357</accession>
<gene>
    <name evidence="8" type="ORF">DAPK24_025590</name>
</gene>
<comment type="caution">
    <text evidence="8">The sequence shown here is derived from an EMBL/GenBank/DDBJ whole genome shotgun (WGS) entry which is preliminary data.</text>
</comment>
<comment type="subcellular location">
    <subcellularLocation>
        <location evidence="1">Membrane</location>
        <topology evidence="1">Multi-pass membrane protein</topology>
    </subcellularLocation>
</comment>
<dbReference type="InterPro" id="IPR002645">
    <property type="entry name" value="STAS_dom"/>
</dbReference>
<reference evidence="8 9" key="1">
    <citation type="journal article" date="2023" name="Elife">
        <title>Identification of key yeast species and microbe-microbe interactions impacting larval growth of Drosophila in the wild.</title>
        <authorList>
            <person name="Mure A."/>
            <person name="Sugiura Y."/>
            <person name="Maeda R."/>
            <person name="Honda K."/>
            <person name="Sakurai N."/>
            <person name="Takahashi Y."/>
            <person name="Watada M."/>
            <person name="Katoh T."/>
            <person name="Gotoh A."/>
            <person name="Gotoh Y."/>
            <person name="Taniguchi I."/>
            <person name="Nakamura K."/>
            <person name="Hayashi T."/>
            <person name="Katayama T."/>
            <person name="Uemura T."/>
            <person name="Hattori Y."/>
        </authorList>
    </citation>
    <scope>NUCLEOTIDE SEQUENCE [LARGE SCALE GENOMIC DNA]</scope>
    <source>
        <strain evidence="8 9">PK-24</strain>
    </source>
</reference>
<dbReference type="InterPro" id="IPR001902">
    <property type="entry name" value="SLC26A/SulP_fam"/>
</dbReference>
<feature type="domain" description="STAS" evidence="7">
    <location>
        <begin position="608"/>
        <end position="749"/>
    </location>
</feature>
<dbReference type="Pfam" id="PF01740">
    <property type="entry name" value="STAS"/>
    <property type="match status" value="1"/>
</dbReference>
<keyword evidence="4 6" id="KW-0472">Membrane</keyword>
<evidence type="ECO:0000256" key="1">
    <source>
        <dbReference type="ARBA" id="ARBA00004141"/>
    </source>
</evidence>
<evidence type="ECO:0000256" key="3">
    <source>
        <dbReference type="ARBA" id="ARBA00022989"/>
    </source>
</evidence>
<evidence type="ECO:0000256" key="2">
    <source>
        <dbReference type="ARBA" id="ARBA00022692"/>
    </source>
</evidence>
<dbReference type="Gene3D" id="3.30.750.24">
    <property type="entry name" value="STAS domain"/>
    <property type="match status" value="1"/>
</dbReference>
<feature type="compositionally biased region" description="Low complexity" evidence="5">
    <location>
        <begin position="1"/>
        <end position="13"/>
    </location>
</feature>
<dbReference type="CDD" id="cd07042">
    <property type="entry name" value="STAS_SulP_like_sulfate_transporter"/>
    <property type="match status" value="1"/>
</dbReference>